<proteinExistence type="predicted"/>
<organism evidence="3 5">
    <name type="scientific">Claviceps arundinis</name>
    <dbReference type="NCBI Taxonomy" id="1623583"/>
    <lineage>
        <taxon>Eukaryota</taxon>
        <taxon>Fungi</taxon>
        <taxon>Dikarya</taxon>
        <taxon>Ascomycota</taxon>
        <taxon>Pezizomycotina</taxon>
        <taxon>Sordariomycetes</taxon>
        <taxon>Hypocreomycetidae</taxon>
        <taxon>Hypocreales</taxon>
        <taxon>Clavicipitaceae</taxon>
        <taxon>Claviceps</taxon>
    </lineage>
</organism>
<reference evidence="3 4" key="1">
    <citation type="journal article" date="2020" name="bioRxiv">
        <title>Whole genome comparisons of ergot fungi reveals the divergence and evolution of species within the genus Claviceps are the result of varying mechanisms driving genome evolution and host range expansion.</title>
        <authorList>
            <person name="Wyka S.A."/>
            <person name="Mondo S.J."/>
            <person name="Liu M."/>
            <person name="Dettman J."/>
            <person name="Nalam V."/>
            <person name="Broders K.D."/>
        </authorList>
    </citation>
    <scope>NUCLEOTIDE SEQUENCE</scope>
    <source>
        <strain evidence="3">CCC 1102</strain>
        <strain evidence="2 4">LM583</strain>
    </source>
</reference>
<dbReference type="AlphaFoldDB" id="A0A9P7MPZ8"/>
<evidence type="ECO:0000313" key="3">
    <source>
        <dbReference type="EMBL" id="KAG5964003.1"/>
    </source>
</evidence>
<dbReference type="EMBL" id="SRPS01000182">
    <property type="protein sequence ID" value="KAG5964003.1"/>
    <property type="molecule type" value="Genomic_DNA"/>
</dbReference>
<evidence type="ECO:0000256" key="1">
    <source>
        <dbReference type="SAM" id="MobiDB-lite"/>
    </source>
</evidence>
<dbReference type="EMBL" id="SRPR01000145">
    <property type="protein sequence ID" value="KAG5958519.1"/>
    <property type="molecule type" value="Genomic_DNA"/>
</dbReference>
<accession>A0A9P7MPZ8</accession>
<evidence type="ECO:0000313" key="2">
    <source>
        <dbReference type="EMBL" id="KAG5958519.1"/>
    </source>
</evidence>
<name>A0A9P7MPZ8_9HYPO</name>
<comment type="caution">
    <text evidence="3">The sequence shown here is derived from an EMBL/GenBank/DDBJ whole genome shotgun (WGS) entry which is preliminary data.</text>
</comment>
<evidence type="ECO:0000313" key="5">
    <source>
        <dbReference type="Proteomes" id="UP000784919"/>
    </source>
</evidence>
<sequence>MPRVSTRSSAKATRAPPRAKRDPGRATRSARKAPGQDPSPSDSLPVPPAPSIDLQQSEGQGSQDRLARAEAAIAEAKVAIAEAEARIARARADAAEAEARIALVRADAVEDAARASAAMRNTNKPQPALNLDTLGHQPGHSAVNAETYGGQDFPAIVRTIARDLGVAVDAVNEVLSGKFEPLNLLRLHPTRGWSICEKESTIIKDFSGKIVFNKKLFDVKDYGDTSAPFIIGLVNYIGVYCRLFGARRSDVVSAQLRFLSHILLQSETSDWESCIDYAMTRLTTILGNDIHDVAAWHT</sequence>
<protein>
    <submittedName>
        <fullName evidence="3">Uncharacterized protein</fullName>
    </submittedName>
</protein>
<evidence type="ECO:0000313" key="4">
    <source>
        <dbReference type="Proteomes" id="UP000742024"/>
    </source>
</evidence>
<feature type="region of interest" description="Disordered" evidence="1">
    <location>
        <begin position="1"/>
        <end position="67"/>
    </location>
</feature>
<feature type="compositionally biased region" description="Polar residues" evidence="1">
    <location>
        <begin position="53"/>
        <end position="63"/>
    </location>
</feature>
<dbReference type="Proteomes" id="UP000742024">
    <property type="component" value="Unassembled WGS sequence"/>
</dbReference>
<dbReference type="Proteomes" id="UP000784919">
    <property type="component" value="Unassembled WGS sequence"/>
</dbReference>
<gene>
    <name evidence="3" type="ORF">E4U56_002506</name>
    <name evidence="2" type="ORF">E4U57_001277</name>
</gene>
<dbReference type="OrthoDB" id="10353016at2759"/>
<feature type="compositionally biased region" description="Low complexity" evidence="1">
    <location>
        <begin position="7"/>
        <end position="16"/>
    </location>
</feature>
<keyword evidence="4" id="KW-1185">Reference proteome</keyword>